<proteinExistence type="predicted"/>
<dbReference type="SUPFAM" id="SSF109604">
    <property type="entry name" value="HD-domain/PDEase-like"/>
    <property type="match status" value="1"/>
</dbReference>
<dbReference type="PROSITE" id="PS51831">
    <property type="entry name" value="HD"/>
    <property type="match status" value="1"/>
</dbReference>
<feature type="domain" description="HD" evidence="1">
    <location>
        <begin position="28"/>
        <end position="147"/>
    </location>
</feature>
<accession>A0AB35U5J6</accession>
<evidence type="ECO:0000313" key="3">
    <source>
        <dbReference type="Proteomes" id="UP001286174"/>
    </source>
</evidence>
<dbReference type="SMART" id="SM00471">
    <property type="entry name" value="HDc"/>
    <property type="match status" value="1"/>
</dbReference>
<dbReference type="NCBIfam" id="TIGR00277">
    <property type="entry name" value="HDIG"/>
    <property type="match status" value="1"/>
</dbReference>
<evidence type="ECO:0000259" key="1">
    <source>
        <dbReference type="PROSITE" id="PS51831"/>
    </source>
</evidence>
<dbReference type="AlphaFoldDB" id="A0AB35U5J6"/>
<gene>
    <name evidence="2" type="ORF">MOZ60_10110</name>
</gene>
<dbReference type="InterPro" id="IPR006675">
    <property type="entry name" value="HDIG_dom"/>
</dbReference>
<comment type="caution">
    <text evidence="2">The sequence shown here is derived from an EMBL/GenBank/DDBJ whole genome shotgun (WGS) entry which is preliminary data.</text>
</comment>
<dbReference type="Pfam" id="PF01966">
    <property type="entry name" value="HD"/>
    <property type="match status" value="1"/>
</dbReference>
<name>A0AB35U5J6_9FIRM</name>
<dbReference type="InterPro" id="IPR006674">
    <property type="entry name" value="HD_domain"/>
</dbReference>
<dbReference type="Proteomes" id="UP001286174">
    <property type="component" value="Unassembled WGS sequence"/>
</dbReference>
<dbReference type="CDD" id="cd00077">
    <property type="entry name" value="HDc"/>
    <property type="match status" value="1"/>
</dbReference>
<organism evidence="2 3">
    <name type="scientific">Grylomicrobium aquisgranensis</name>
    <dbReference type="NCBI Taxonomy" id="2926318"/>
    <lineage>
        <taxon>Bacteria</taxon>
        <taxon>Bacillati</taxon>
        <taxon>Bacillota</taxon>
        <taxon>Erysipelotrichia</taxon>
        <taxon>Erysipelotrichales</taxon>
        <taxon>Erysipelotrichaceae</taxon>
        <taxon>Grylomicrobium</taxon>
    </lineage>
</organism>
<sequence length="257" mass="29943">MIDLPRAYAAFASYVKNYNPQDGKVRLKIVHTEHVAAISRVIAESLHVSREDIQLAELIGLLHDIGRFEQIRRYGDFRDFLTIDHGDFGAQLLKEGLLERFIDDQSLYDLIITAVQMHNKYRLPDGLDERTLLHCQIIRDADKTDIFRVRTEDPLLDVQTFTREQMENSTVTPELYEEFFQEHSILAKPGRTPADTWIAATALIFDYNFPRGLAMLKEKDYISRMIHRFDFKLPDTKEKMAAVEQYANRWLAVHSRA</sequence>
<evidence type="ECO:0000313" key="2">
    <source>
        <dbReference type="EMBL" id="MDX8420438.1"/>
    </source>
</evidence>
<dbReference type="RefSeq" id="WP_370596574.1">
    <property type="nucleotide sequence ID" value="NZ_JALBUR010000038.1"/>
</dbReference>
<reference evidence="2 3" key="1">
    <citation type="submission" date="2022-03" db="EMBL/GenBank/DDBJ databases">
        <title>Novel taxa within the pig intestine.</title>
        <authorList>
            <person name="Wylensek D."/>
            <person name="Bishof K."/>
            <person name="Afrizal A."/>
            <person name="Clavel T."/>
        </authorList>
    </citation>
    <scope>NUCLEOTIDE SEQUENCE [LARGE SCALE GENOMIC DNA]</scope>
    <source>
        <strain evidence="2 3">CLA-KB-P133</strain>
    </source>
</reference>
<keyword evidence="3" id="KW-1185">Reference proteome</keyword>
<protein>
    <submittedName>
        <fullName evidence="2">HD domain-containing protein</fullName>
    </submittedName>
</protein>
<dbReference type="InterPro" id="IPR003607">
    <property type="entry name" value="HD/PDEase_dom"/>
</dbReference>
<dbReference type="EMBL" id="JALBUR010000038">
    <property type="protein sequence ID" value="MDX8420438.1"/>
    <property type="molecule type" value="Genomic_DNA"/>
</dbReference>
<dbReference type="Gene3D" id="1.10.3210.10">
    <property type="entry name" value="Hypothetical protein af1432"/>
    <property type="match status" value="1"/>
</dbReference>